<dbReference type="InterPro" id="IPR011598">
    <property type="entry name" value="bHLH_dom"/>
</dbReference>
<dbReference type="GO" id="GO:0000977">
    <property type="term" value="F:RNA polymerase II transcription regulatory region sequence-specific DNA binding"/>
    <property type="evidence" value="ECO:0007669"/>
    <property type="project" value="TreeGrafter"/>
</dbReference>
<evidence type="ECO:0000256" key="1">
    <source>
        <dbReference type="ARBA" id="ARBA00004123"/>
    </source>
</evidence>
<keyword evidence="6" id="KW-0175">Coiled coil</keyword>
<sequence length="262" mass="30186">MLASSPPLFSTIGWPLDQDSISHEYHNYFYSNDITTTNDDQTADSFLHLLPCHHPQVDLDRYTPSTTVTGDYSSVCPMAKKLNHNASERDRRKKISNLYASLRSLLPADQTKKLSIPNTISRALKYIPELQKQVKGLNRKREELLSRASKQEDAMHEEKKIKTTARSSQSAVTTYRLNDREVAIQISTFKTHNNLLSEILQHLEEEGLELENASFFESYGGRVFYNLHLQVDRTYRLECEKEAYVLLCMTKGKSHSHKNFED</sequence>
<evidence type="ECO:0000256" key="6">
    <source>
        <dbReference type="SAM" id="Coils"/>
    </source>
</evidence>
<dbReference type="PANTHER" id="PTHR13935:SF41">
    <property type="entry name" value="TRANSCRIPTION FACTOR ORG2-RELATED"/>
    <property type="match status" value="1"/>
</dbReference>
<keyword evidence="3" id="KW-0238">DNA-binding</keyword>
<evidence type="ECO:0000256" key="2">
    <source>
        <dbReference type="ARBA" id="ARBA00023015"/>
    </source>
</evidence>
<comment type="subcellular location">
    <subcellularLocation>
        <location evidence="1">Nucleus</location>
    </subcellularLocation>
</comment>
<dbReference type="AlphaFoldDB" id="A0A498I4I0"/>
<reference evidence="8 9" key="1">
    <citation type="submission" date="2018-10" db="EMBL/GenBank/DDBJ databases">
        <title>A high-quality apple genome assembly.</title>
        <authorList>
            <person name="Hu J."/>
        </authorList>
    </citation>
    <scope>NUCLEOTIDE SEQUENCE [LARGE SCALE GENOMIC DNA]</scope>
    <source>
        <strain evidence="9">cv. HFTH1</strain>
        <tissue evidence="8">Young leaf</tissue>
    </source>
</reference>
<dbReference type="Pfam" id="PF00010">
    <property type="entry name" value="HLH"/>
    <property type="match status" value="1"/>
</dbReference>
<dbReference type="InterPro" id="IPR015660">
    <property type="entry name" value="MASH1/Ascl1a-like"/>
</dbReference>
<proteinExistence type="predicted"/>
<dbReference type="InterPro" id="IPR036638">
    <property type="entry name" value="HLH_DNA-bd_sf"/>
</dbReference>
<dbReference type="CDD" id="cd18914">
    <property type="entry name" value="bHLH_AtORG2_like"/>
    <property type="match status" value="1"/>
</dbReference>
<dbReference type="PROSITE" id="PS50888">
    <property type="entry name" value="BHLH"/>
    <property type="match status" value="1"/>
</dbReference>
<gene>
    <name evidence="8" type="ORF">DVH24_019725</name>
</gene>
<evidence type="ECO:0000259" key="7">
    <source>
        <dbReference type="PROSITE" id="PS50888"/>
    </source>
</evidence>
<dbReference type="EMBL" id="RDQH01000340">
    <property type="protein sequence ID" value="RXH76837.1"/>
    <property type="molecule type" value="Genomic_DNA"/>
</dbReference>
<accession>A0A498I4I0</accession>
<evidence type="ECO:0000256" key="4">
    <source>
        <dbReference type="ARBA" id="ARBA00023163"/>
    </source>
</evidence>
<keyword evidence="5" id="KW-0539">Nucleus</keyword>
<dbReference type="SUPFAM" id="SSF47459">
    <property type="entry name" value="HLH, helix-loop-helix DNA-binding domain"/>
    <property type="match status" value="1"/>
</dbReference>
<dbReference type="PANTHER" id="PTHR13935">
    <property type="entry name" value="ACHAETE-SCUTE TRANSCRIPTION FACTOR-RELATED"/>
    <property type="match status" value="1"/>
</dbReference>
<dbReference type="Gene3D" id="4.10.280.10">
    <property type="entry name" value="Helix-loop-helix DNA-binding domain"/>
    <property type="match status" value="1"/>
</dbReference>
<dbReference type="GO" id="GO:0000981">
    <property type="term" value="F:DNA-binding transcription factor activity, RNA polymerase II-specific"/>
    <property type="evidence" value="ECO:0007669"/>
    <property type="project" value="TreeGrafter"/>
</dbReference>
<dbReference type="GO" id="GO:0010106">
    <property type="term" value="P:cellular response to iron ion starvation"/>
    <property type="evidence" value="ECO:0007669"/>
    <property type="project" value="UniProtKB-ARBA"/>
</dbReference>
<dbReference type="GO" id="GO:0046983">
    <property type="term" value="F:protein dimerization activity"/>
    <property type="evidence" value="ECO:0007669"/>
    <property type="project" value="InterPro"/>
</dbReference>
<dbReference type="Proteomes" id="UP000290289">
    <property type="component" value="Chromosome 14"/>
</dbReference>
<organism evidence="8 9">
    <name type="scientific">Malus domestica</name>
    <name type="common">Apple</name>
    <name type="synonym">Pyrus malus</name>
    <dbReference type="NCBI Taxonomy" id="3750"/>
    <lineage>
        <taxon>Eukaryota</taxon>
        <taxon>Viridiplantae</taxon>
        <taxon>Streptophyta</taxon>
        <taxon>Embryophyta</taxon>
        <taxon>Tracheophyta</taxon>
        <taxon>Spermatophyta</taxon>
        <taxon>Magnoliopsida</taxon>
        <taxon>eudicotyledons</taxon>
        <taxon>Gunneridae</taxon>
        <taxon>Pentapetalae</taxon>
        <taxon>rosids</taxon>
        <taxon>fabids</taxon>
        <taxon>Rosales</taxon>
        <taxon>Rosaceae</taxon>
        <taxon>Amygdaloideae</taxon>
        <taxon>Maleae</taxon>
        <taxon>Malus</taxon>
    </lineage>
</organism>
<dbReference type="GO" id="GO:0090575">
    <property type="term" value="C:RNA polymerase II transcription regulator complex"/>
    <property type="evidence" value="ECO:0007669"/>
    <property type="project" value="TreeGrafter"/>
</dbReference>
<keyword evidence="4" id="KW-0804">Transcription</keyword>
<dbReference type="STRING" id="3750.A0A498I4I0"/>
<evidence type="ECO:0000256" key="5">
    <source>
        <dbReference type="ARBA" id="ARBA00023242"/>
    </source>
</evidence>
<feature type="coiled-coil region" evidence="6">
    <location>
        <begin position="127"/>
        <end position="154"/>
    </location>
</feature>
<protein>
    <recommendedName>
        <fullName evidence="7">BHLH domain-containing protein</fullName>
    </recommendedName>
</protein>
<name>A0A498I4I0_MALDO</name>
<dbReference type="SMART" id="SM00353">
    <property type="entry name" value="HLH"/>
    <property type="match status" value="1"/>
</dbReference>
<keyword evidence="9" id="KW-1185">Reference proteome</keyword>
<feature type="domain" description="BHLH" evidence="7">
    <location>
        <begin position="79"/>
        <end position="130"/>
    </location>
</feature>
<comment type="caution">
    <text evidence="8">The sequence shown here is derived from an EMBL/GenBank/DDBJ whole genome shotgun (WGS) entry which is preliminary data.</text>
</comment>
<keyword evidence="2" id="KW-0805">Transcription regulation</keyword>
<evidence type="ECO:0000313" key="8">
    <source>
        <dbReference type="EMBL" id="RXH76837.1"/>
    </source>
</evidence>
<dbReference type="FunFam" id="4.10.280.10:FF:000074">
    <property type="entry name" value="Transcription factor ORG2"/>
    <property type="match status" value="1"/>
</dbReference>
<evidence type="ECO:0000256" key="3">
    <source>
        <dbReference type="ARBA" id="ARBA00023125"/>
    </source>
</evidence>
<evidence type="ECO:0000313" key="9">
    <source>
        <dbReference type="Proteomes" id="UP000290289"/>
    </source>
</evidence>